<gene>
    <name evidence="1" type="ORF">M8818_003183</name>
</gene>
<accession>A0ACC3SFV9</accession>
<name>A0ACC3SFV9_9PEZI</name>
<comment type="caution">
    <text evidence="1">The sequence shown here is derived from an EMBL/GenBank/DDBJ whole genome shotgun (WGS) entry which is preliminary data.</text>
</comment>
<evidence type="ECO:0000313" key="2">
    <source>
        <dbReference type="Proteomes" id="UP001320706"/>
    </source>
</evidence>
<dbReference type="EMBL" id="JAMKPW020000013">
    <property type="protein sequence ID" value="KAK8211530.1"/>
    <property type="molecule type" value="Genomic_DNA"/>
</dbReference>
<sequence>MTSTNTSSPVPFFHLLERLKTTKREGWRRFGINHGESISDHMYRMSMLTMLAPPSLSSRINISHCTKMALIHDVAEALVGDITPVDGVPKVEKNRREAETMDYICKGLLGKVNGGITGEEIRSIWQEYEDSVTLESQYVHDIDKMELLLQMVEYERSHEGRIDLGEFSWVAQKIVLPEIQSWCRDVLKERQEFWDTLGKKPTGNVLDDVQEAQHQNYYGNGSK</sequence>
<organism evidence="1 2">
    <name type="scientific">Zalaria obscura</name>
    <dbReference type="NCBI Taxonomy" id="2024903"/>
    <lineage>
        <taxon>Eukaryota</taxon>
        <taxon>Fungi</taxon>
        <taxon>Dikarya</taxon>
        <taxon>Ascomycota</taxon>
        <taxon>Pezizomycotina</taxon>
        <taxon>Dothideomycetes</taxon>
        <taxon>Dothideomycetidae</taxon>
        <taxon>Dothideales</taxon>
        <taxon>Zalariaceae</taxon>
        <taxon>Zalaria</taxon>
    </lineage>
</organism>
<keyword evidence="2" id="KW-1185">Reference proteome</keyword>
<reference evidence="1" key="1">
    <citation type="submission" date="2024-02" db="EMBL/GenBank/DDBJ databases">
        <title>Metagenome Assembled Genome of Zalaria obscura JY119.</title>
        <authorList>
            <person name="Vighnesh L."/>
            <person name="Jagadeeshwari U."/>
            <person name="Venkata Ramana C."/>
            <person name="Sasikala C."/>
        </authorList>
    </citation>
    <scope>NUCLEOTIDE SEQUENCE</scope>
    <source>
        <strain evidence="1">JY119</strain>
    </source>
</reference>
<proteinExistence type="predicted"/>
<dbReference type="Proteomes" id="UP001320706">
    <property type="component" value="Unassembled WGS sequence"/>
</dbReference>
<evidence type="ECO:0000313" key="1">
    <source>
        <dbReference type="EMBL" id="KAK8211530.1"/>
    </source>
</evidence>
<protein>
    <submittedName>
        <fullName evidence="1">Uncharacterized protein</fullName>
    </submittedName>
</protein>